<protein>
    <submittedName>
        <fullName evidence="5">Uncharacterized protein</fullName>
    </submittedName>
</protein>
<dbReference type="AlphaFoldDB" id="A0A6A2XYW1"/>
<feature type="region of interest" description="Disordered" evidence="4">
    <location>
        <begin position="149"/>
        <end position="170"/>
    </location>
</feature>
<dbReference type="InterPro" id="IPR001404">
    <property type="entry name" value="Hsp90_fam"/>
</dbReference>
<feature type="coiled-coil region" evidence="3">
    <location>
        <begin position="742"/>
        <end position="805"/>
    </location>
</feature>
<evidence type="ECO:0000256" key="4">
    <source>
        <dbReference type="SAM" id="MobiDB-lite"/>
    </source>
</evidence>
<comment type="caution">
    <text evidence="5">The sequence shown here is derived from an EMBL/GenBank/DDBJ whole genome shotgun (WGS) entry which is preliminary data.</text>
</comment>
<gene>
    <name evidence="5" type="ORF">F3Y22_tig00111650pilonHSYRG00271</name>
</gene>
<dbReference type="SUPFAM" id="SSF54211">
    <property type="entry name" value="Ribosomal protein S5 domain 2-like"/>
    <property type="match status" value="1"/>
</dbReference>
<reference evidence="5" key="1">
    <citation type="submission" date="2019-09" db="EMBL/GenBank/DDBJ databases">
        <title>Draft genome information of white flower Hibiscus syriacus.</title>
        <authorList>
            <person name="Kim Y.-M."/>
        </authorList>
    </citation>
    <scope>NUCLEOTIDE SEQUENCE [LARGE SCALE GENOMIC DNA]</scope>
    <source>
        <strain evidence="5">YM2019G1</strain>
    </source>
</reference>
<evidence type="ECO:0000256" key="3">
    <source>
        <dbReference type="SAM" id="Coils"/>
    </source>
</evidence>
<accession>A0A6A2XYW1</accession>
<feature type="region of interest" description="Disordered" evidence="4">
    <location>
        <begin position="363"/>
        <end position="389"/>
    </location>
</feature>
<dbReference type="GO" id="GO:0016887">
    <property type="term" value="F:ATP hydrolysis activity"/>
    <property type="evidence" value="ECO:0007669"/>
    <property type="project" value="InterPro"/>
</dbReference>
<evidence type="ECO:0000256" key="1">
    <source>
        <dbReference type="ARBA" id="ARBA00008239"/>
    </source>
</evidence>
<dbReference type="EMBL" id="VEPZ02001395">
    <property type="protein sequence ID" value="KAE8675660.1"/>
    <property type="molecule type" value="Genomic_DNA"/>
</dbReference>
<sequence>MLTPLEDVIVYSGACAAFDLPVHVAKNINGGLAHPQDLMHRIGLYMAKGRVARTVSEFSPFEPSNDDNVAMMVDSQNHYSDAVSEMYAKFVEVHAVREIIHMETSHPVQEEDIHLWRHSTVSFFDLNVDMPSSSRGRDASTRLFDLNVDSVEESSSPPKEPLHEPDKVPTNVVHTEPSVYMCEADYGAMYGPKFTDMPNFGWQKGTDDDPRLTLTWHHISGSILLRFFVFLEIPLLDMALGICLEPAAAFPSQNVGVVSNEIQFILYFVTIRGEAIRIGARELATTYSLLYPEKYQTMVETPDLSSIQQQISELTTLVKQATDGTKPPKWWEEQDNRISKLESRMTTNQGCVEQILRILTRRTEEQEQTSSENEQVNIPNLPKTDGKKPMLVTGMNESQFSYKHNEPEILKSKPAHGDSINEFTASDIRILHNRGYKLFEKMSKLTFQHWTDHDSNDKLFRQVFTGGVDEFIKCEFNVEGLNLYMDSTKNWNRLEFAQLQNQMKVQEELSNKTVTYYNTSWRNEGILTWKYASMNSVDFPYTEGEVEFRSVLYIPGMGPLNNEDVTNYKTKNIHLYVKRVFISDEFDGELFPRYLSFVKGVVDSNDLPLSVSRETLQESRIVRIMRKRLARKTFDMIQEISERENKEDYKKFWENFGRFLKLGCIEDTDIEVLYLIKPIDEVAIKNLQTFKENKFADISKEDLELGDEDERGMLDLNTVETKGDASDALAQALQEKMAALLLLSQQEERHLLEKNVNAALQKKIGELHRNFLQVTNKKVKALRELAQFKRRYQLLQAKISNEISEGFDPWGQGSFQGKGNVITIWEVNKESSRNQLLEQQLLNLKFFQKTQARLKFFAKIKLTDRGIKTEDRIYLKFRSYHQTSLTFRKGLKLAARFYGSIMLDKRKEQEHNQMQWMKLGLENVTVVNYIVLPAQFSDFDLWGQGSFRWEGIVTIRRRSDKNRSKRIGEIRERVRDLELGLDLTCFTAH</sequence>
<dbReference type="GO" id="GO:0005524">
    <property type="term" value="F:ATP binding"/>
    <property type="evidence" value="ECO:0007669"/>
    <property type="project" value="InterPro"/>
</dbReference>
<dbReference type="Pfam" id="PF00183">
    <property type="entry name" value="HSP90"/>
    <property type="match status" value="1"/>
</dbReference>
<dbReference type="Gene3D" id="3.30.230.80">
    <property type="match status" value="1"/>
</dbReference>
<dbReference type="GO" id="GO:0051082">
    <property type="term" value="F:unfolded protein binding"/>
    <property type="evidence" value="ECO:0007669"/>
    <property type="project" value="InterPro"/>
</dbReference>
<name>A0A6A2XYW1_HIBSY</name>
<proteinExistence type="inferred from homology"/>
<organism evidence="5 6">
    <name type="scientific">Hibiscus syriacus</name>
    <name type="common">Rose of Sharon</name>
    <dbReference type="NCBI Taxonomy" id="106335"/>
    <lineage>
        <taxon>Eukaryota</taxon>
        <taxon>Viridiplantae</taxon>
        <taxon>Streptophyta</taxon>
        <taxon>Embryophyta</taxon>
        <taxon>Tracheophyta</taxon>
        <taxon>Spermatophyta</taxon>
        <taxon>Magnoliopsida</taxon>
        <taxon>eudicotyledons</taxon>
        <taxon>Gunneridae</taxon>
        <taxon>Pentapetalae</taxon>
        <taxon>rosids</taxon>
        <taxon>malvids</taxon>
        <taxon>Malvales</taxon>
        <taxon>Malvaceae</taxon>
        <taxon>Malvoideae</taxon>
        <taxon>Hibiscus</taxon>
    </lineage>
</organism>
<dbReference type="Proteomes" id="UP000436088">
    <property type="component" value="Unassembled WGS sequence"/>
</dbReference>
<comment type="similarity">
    <text evidence="1">Belongs to the heat shock protein 90 family.</text>
</comment>
<dbReference type="InterPro" id="IPR020568">
    <property type="entry name" value="Ribosomal_Su5_D2-typ_SF"/>
</dbReference>
<dbReference type="GO" id="GO:0140662">
    <property type="term" value="F:ATP-dependent protein folding chaperone"/>
    <property type="evidence" value="ECO:0007669"/>
    <property type="project" value="InterPro"/>
</dbReference>
<keyword evidence="6" id="KW-1185">Reference proteome</keyword>
<keyword evidence="3" id="KW-0175">Coiled coil</keyword>
<keyword evidence="2" id="KW-0143">Chaperone</keyword>
<evidence type="ECO:0000313" key="5">
    <source>
        <dbReference type="EMBL" id="KAE8675660.1"/>
    </source>
</evidence>
<evidence type="ECO:0000256" key="2">
    <source>
        <dbReference type="ARBA" id="ARBA00023186"/>
    </source>
</evidence>
<evidence type="ECO:0000313" key="6">
    <source>
        <dbReference type="Proteomes" id="UP000436088"/>
    </source>
</evidence>
<dbReference type="PANTHER" id="PTHR11528">
    <property type="entry name" value="HEAT SHOCK PROTEIN 90 FAMILY MEMBER"/>
    <property type="match status" value="1"/>
</dbReference>